<sequence length="283" mass="30153">MTPDTTSNGPKGWAPYSDWIDGVEARSWSSGQGRPIVLIHGIGPGTCGLANFEPVLDTLLQYGEVHLIDLIGFGASGRKTSAPYFDVALWQRQLQALLERIGRPTTLIGNSIGGALAFRCAANDATIQGVLSIGSPLCATAPTQALLDFWSVPDSPAALAKAMAPMTAAGTEPSPERLAARYAPFTDPGFVEYFVALLGDPATALQEVALDAATAQRITCPMTLVHGWQDRACPLEGTALAFNRLRPDADAVLFGQCGHNVTWERTADLCQLLTAFLQRTELE</sequence>
<accession>A0ABR7Z9H5</accession>
<keyword evidence="3" id="KW-1185">Reference proteome</keyword>
<dbReference type="PANTHER" id="PTHR46438">
    <property type="entry name" value="ALPHA/BETA-HYDROLASES SUPERFAMILY PROTEIN"/>
    <property type="match status" value="1"/>
</dbReference>
<dbReference type="Pfam" id="PF12697">
    <property type="entry name" value="Abhydrolase_6"/>
    <property type="match status" value="1"/>
</dbReference>
<protein>
    <submittedName>
        <fullName evidence="2">Alpha/beta hydrolase</fullName>
    </submittedName>
</protein>
<name>A0ABR7Z9H5_9PSED</name>
<dbReference type="Gene3D" id="3.40.50.1820">
    <property type="entry name" value="alpha/beta hydrolase"/>
    <property type="match status" value="1"/>
</dbReference>
<proteinExistence type="predicted"/>
<feature type="domain" description="AB hydrolase-1" evidence="1">
    <location>
        <begin position="36"/>
        <end position="268"/>
    </location>
</feature>
<dbReference type="Proteomes" id="UP000805841">
    <property type="component" value="Unassembled WGS sequence"/>
</dbReference>
<dbReference type="SUPFAM" id="SSF53474">
    <property type="entry name" value="alpha/beta-Hydrolases"/>
    <property type="match status" value="1"/>
</dbReference>
<evidence type="ECO:0000259" key="1">
    <source>
        <dbReference type="Pfam" id="PF12697"/>
    </source>
</evidence>
<dbReference type="RefSeq" id="WP_190426866.1">
    <property type="nucleotide sequence ID" value="NZ_JAAOCA010000057.1"/>
</dbReference>
<gene>
    <name evidence="2" type="ORF">HAQ05_26375</name>
</gene>
<organism evidence="2 3">
    <name type="scientific">Pseudomonas typographi</name>
    <dbReference type="NCBI Taxonomy" id="2715964"/>
    <lineage>
        <taxon>Bacteria</taxon>
        <taxon>Pseudomonadati</taxon>
        <taxon>Pseudomonadota</taxon>
        <taxon>Gammaproteobacteria</taxon>
        <taxon>Pseudomonadales</taxon>
        <taxon>Pseudomonadaceae</taxon>
        <taxon>Pseudomonas</taxon>
    </lineage>
</organism>
<evidence type="ECO:0000313" key="2">
    <source>
        <dbReference type="EMBL" id="MBD1602210.1"/>
    </source>
</evidence>
<dbReference type="EMBL" id="JAAOCA010000057">
    <property type="protein sequence ID" value="MBD1602210.1"/>
    <property type="molecule type" value="Genomic_DNA"/>
</dbReference>
<dbReference type="PANTHER" id="PTHR46438:SF2">
    <property type="entry name" value="ALPHA_BETA-HYDROLASES SUPERFAMILY PROTEIN"/>
    <property type="match status" value="1"/>
</dbReference>
<dbReference type="InterPro" id="IPR000073">
    <property type="entry name" value="AB_hydrolase_1"/>
</dbReference>
<dbReference type="GO" id="GO:0016787">
    <property type="term" value="F:hydrolase activity"/>
    <property type="evidence" value="ECO:0007669"/>
    <property type="project" value="UniProtKB-KW"/>
</dbReference>
<dbReference type="PRINTS" id="PR00111">
    <property type="entry name" value="ABHYDROLASE"/>
</dbReference>
<evidence type="ECO:0000313" key="3">
    <source>
        <dbReference type="Proteomes" id="UP000805841"/>
    </source>
</evidence>
<comment type="caution">
    <text evidence="2">The sequence shown here is derived from an EMBL/GenBank/DDBJ whole genome shotgun (WGS) entry which is preliminary data.</text>
</comment>
<dbReference type="InterPro" id="IPR029058">
    <property type="entry name" value="AB_hydrolase_fold"/>
</dbReference>
<reference evidence="2 3" key="1">
    <citation type="journal article" date="2020" name="Insects">
        <title>Bacteria Belonging to Pseudomonas typographi sp. nov. from the Bark Beetle Ips typographus Have Genomic Potential to Aid in the Host Ecology.</title>
        <authorList>
            <person name="Peral-Aranega E."/>
            <person name="Saati-Santamaria Z."/>
            <person name="Kolarik M."/>
            <person name="Rivas R."/>
            <person name="Garcia-Fraile P."/>
        </authorList>
    </citation>
    <scope>NUCLEOTIDE SEQUENCE [LARGE SCALE GENOMIC DNA]</scope>
    <source>
        <strain evidence="2 3">CA3A</strain>
    </source>
</reference>
<keyword evidence="2" id="KW-0378">Hydrolase</keyword>